<feature type="region of interest" description="Disordered" evidence="1">
    <location>
        <begin position="1"/>
        <end position="40"/>
    </location>
</feature>
<dbReference type="PROSITE" id="PS50914">
    <property type="entry name" value="BON"/>
    <property type="match status" value="1"/>
</dbReference>
<sequence>MSKLAERLPGQTIEATAPSPRQEAGTAVPDESAHQVEQEVRRRLMATPRLKIESLVVRRVDQGICLQGVIESQEANHDICSLVKTVAGVDRVINRLLVASKH</sequence>
<dbReference type="Proteomes" id="UP000319383">
    <property type="component" value="Chromosome"/>
</dbReference>
<reference evidence="3 4" key="1">
    <citation type="submission" date="2019-02" db="EMBL/GenBank/DDBJ databases">
        <title>Deep-cultivation of Planctomycetes and their phenomic and genomic characterization uncovers novel biology.</title>
        <authorList>
            <person name="Wiegand S."/>
            <person name="Jogler M."/>
            <person name="Boedeker C."/>
            <person name="Pinto D."/>
            <person name="Vollmers J."/>
            <person name="Rivas-Marin E."/>
            <person name="Kohn T."/>
            <person name="Peeters S.H."/>
            <person name="Heuer A."/>
            <person name="Rast P."/>
            <person name="Oberbeckmann S."/>
            <person name="Bunk B."/>
            <person name="Jeske O."/>
            <person name="Meyerdierks A."/>
            <person name="Storesund J.E."/>
            <person name="Kallscheuer N."/>
            <person name="Luecker S."/>
            <person name="Lage O.M."/>
            <person name="Pohl T."/>
            <person name="Merkel B.J."/>
            <person name="Hornburger P."/>
            <person name="Mueller R.-W."/>
            <person name="Bruemmer F."/>
            <person name="Labrenz M."/>
            <person name="Spormann A.M."/>
            <person name="Op den Camp H."/>
            <person name="Overmann J."/>
            <person name="Amann R."/>
            <person name="Jetten M.S.M."/>
            <person name="Mascher T."/>
            <person name="Medema M.H."/>
            <person name="Devos D.P."/>
            <person name="Kaster A.-K."/>
            <person name="Ovreas L."/>
            <person name="Rohde M."/>
            <person name="Galperin M.Y."/>
            <person name="Jogler C."/>
        </authorList>
    </citation>
    <scope>NUCLEOTIDE SEQUENCE [LARGE SCALE GENOMIC DNA]</scope>
    <source>
        <strain evidence="3 4">Mal52</strain>
    </source>
</reference>
<protein>
    <recommendedName>
        <fullName evidence="2">BON domain-containing protein</fullName>
    </recommendedName>
</protein>
<feature type="domain" description="BON" evidence="2">
    <location>
        <begin position="32"/>
        <end position="100"/>
    </location>
</feature>
<dbReference type="AlphaFoldDB" id="A0A517ZTQ6"/>
<accession>A0A517ZTQ6</accession>
<gene>
    <name evidence="3" type="ORF">Mal52_43690</name>
</gene>
<dbReference type="KEGG" id="sdyn:Mal52_43690"/>
<dbReference type="InterPro" id="IPR007055">
    <property type="entry name" value="BON_dom"/>
</dbReference>
<evidence type="ECO:0000259" key="2">
    <source>
        <dbReference type="PROSITE" id="PS50914"/>
    </source>
</evidence>
<evidence type="ECO:0000313" key="4">
    <source>
        <dbReference type="Proteomes" id="UP000319383"/>
    </source>
</evidence>
<name>A0A517ZTQ6_9PLAN</name>
<organism evidence="3 4">
    <name type="scientific">Symmachiella dynata</name>
    <dbReference type="NCBI Taxonomy" id="2527995"/>
    <lineage>
        <taxon>Bacteria</taxon>
        <taxon>Pseudomonadati</taxon>
        <taxon>Planctomycetota</taxon>
        <taxon>Planctomycetia</taxon>
        <taxon>Planctomycetales</taxon>
        <taxon>Planctomycetaceae</taxon>
        <taxon>Symmachiella</taxon>
    </lineage>
</organism>
<dbReference type="OrthoDB" id="289524at2"/>
<evidence type="ECO:0000313" key="3">
    <source>
        <dbReference type="EMBL" id="QDU45872.1"/>
    </source>
</evidence>
<proteinExistence type="predicted"/>
<evidence type="ECO:0000256" key="1">
    <source>
        <dbReference type="SAM" id="MobiDB-lite"/>
    </source>
</evidence>
<keyword evidence="4" id="KW-1185">Reference proteome</keyword>
<feature type="compositionally biased region" description="Basic and acidic residues" evidence="1">
    <location>
        <begin position="31"/>
        <end position="40"/>
    </location>
</feature>
<dbReference type="Pfam" id="PF04972">
    <property type="entry name" value="BON"/>
    <property type="match status" value="1"/>
</dbReference>
<dbReference type="RefSeq" id="WP_145378409.1">
    <property type="nucleotide sequence ID" value="NZ_CAXBED010000246.1"/>
</dbReference>
<dbReference type="EMBL" id="CP036276">
    <property type="protein sequence ID" value="QDU45872.1"/>
    <property type="molecule type" value="Genomic_DNA"/>
</dbReference>